<organism evidence="12 13">
    <name type="scientific">Cinchona calisaya</name>
    <dbReference type="NCBI Taxonomy" id="153742"/>
    <lineage>
        <taxon>Eukaryota</taxon>
        <taxon>Viridiplantae</taxon>
        <taxon>Streptophyta</taxon>
        <taxon>Embryophyta</taxon>
        <taxon>Tracheophyta</taxon>
        <taxon>Spermatophyta</taxon>
        <taxon>Magnoliopsida</taxon>
        <taxon>eudicotyledons</taxon>
        <taxon>Gunneridae</taxon>
        <taxon>Pentapetalae</taxon>
        <taxon>asterids</taxon>
        <taxon>lamiids</taxon>
        <taxon>Gentianales</taxon>
        <taxon>Rubiaceae</taxon>
        <taxon>Cinchonoideae</taxon>
        <taxon>Cinchoneae</taxon>
        <taxon>Cinchona</taxon>
    </lineage>
</organism>
<evidence type="ECO:0000256" key="1">
    <source>
        <dbReference type="ARBA" id="ARBA00004406"/>
    </source>
</evidence>
<reference evidence="12 13" key="1">
    <citation type="submission" date="2024-11" db="EMBL/GenBank/DDBJ databases">
        <title>A near-complete genome assembly of Cinchona calisaya.</title>
        <authorList>
            <person name="Lian D.C."/>
            <person name="Zhao X.W."/>
            <person name="Wei L."/>
        </authorList>
    </citation>
    <scope>NUCLEOTIDE SEQUENCE [LARGE SCALE GENOMIC DNA]</scope>
    <source>
        <tissue evidence="12">Nenye</tissue>
    </source>
</reference>
<gene>
    <name evidence="12" type="ORF">ACH5RR_022171</name>
</gene>
<keyword evidence="6" id="KW-0256">Endoplasmic reticulum</keyword>
<comment type="subcellular location">
    <subcellularLocation>
        <location evidence="1">Endoplasmic reticulum membrane</location>
        <topology evidence="1">Peripheral membrane protein</topology>
    </subcellularLocation>
    <subcellularLocation>
        <location evidence="2">Preautophagosomal structure membrane</location>
        <topology evidence="2">Peripheral membrane protein</topology>
    </subcellularLocation>
</comment>
<keyword evidence="13" id="KW-1185">Reference proteome</keyword>
<comment type="catalytic activity">
    <reaction evidence="10">
        <text>a 1,2-diacyl-sn-glycero-3-phospho-L-serine(in) = a 1,2-diacyl-sn-glycero-3-phospho-L-serine(out)</text>
        <dbReference type="Rhea" id="RHEA:38663"/>
        <dbReference type="ChEBI" id="CHEBI:57262"/>
    </reaction>
</comment>
<evidence type="ECO:0000256" key="7">
    <source>
        <dbReference type="ARBA" id="ARBA00023006"/>
    </source>
</evidence>
<evidence type="ECO:0000256" key="11">
    <source>
        <dbReference type="ARBA" id="ARBA00024615"/>
    </source>
</evidence>
<dbReference type="InterPro" id="IPR026849">
    <property type="entry name" value="ATG2"/>
</dbReference>
<evidence type="ECO:0000313" key="12">
    <source>
        <dbReference type="EMBL" id="KAL3515269.1"/>
    </source>
</evidence>
<evidence type="ECO:0000256" key="2">
    <source>
        <dbReference type="ARBA" id="ARBA00004623"/>
    </source>
</evidence>
<dbReference type="PANTHER" id="PTHR13190:SF1">
    <property type="entry name" value="AUTOPHAGY-RELATED 2, ISOFORM A"/>
    <property type="match status" value="1"/>
</dbReference>
<dbReference type="GO" id="GO:0006914">
    <property type="term" value="P:autophagy"/>
    <property type="evidence" value="ECO:0007669"/>
    <property type="project" value="UniProtKB-KW"/>
</dbReference>
<evidence type="ECO:0000256" key="5">
    <source>
        <dbReference type="ARBA" id="ARBA00022448"/>
    </source>
</evidence>
<keyword evidence="8" id="KW-0445">Lipid transport</keyword>
<comment type="similarity">
    <text evidence="3">Belongs to the ATG2 family.</text>
</comment>
<comment type="catalytic activity">
    <reaction evidence="11">
        <text>a 1,2-diacyl-sn-glycero-3-phosphoethanolamine(in) = a 1,2-diacyl-sn-glycero-3-phosphoethanolamine(out)</text>
        <dbReference type="Rhea" id="RHEA:38895"/>
        <dbReference type="ChEBI" id="CHEBI:64612"/>
    </reaction>
</comment>
<evidence type="ECO:0000313" key="13">
    <source>
        <dbReference type="Proteomes" id="UP001630127"/>
    </source>
</evidence>
<evidence type="ECO:0000256" key="8">
    <source>
        <dbReference type="ARBA" id="ARBA00023055"/>
    </source>
</evidence>
<evidence type="ECO:0000256" key="4">
    <source>
        <dbReference type="ARBA" id="ARBA00018070"/>
    </source>
</evidence>
<dbReference type="GO" id="GO:0034045">
    <property type="term" value="C:phagophore assembly site membrane"/>
    <property type="evidence" value="ECO:0007669"/>
    <property type="project" value="UniProtKB-SubCell"/>
</dbReference>
<keyword evidence="5" id="KW-0813">Transport</keyword>
<proteinExistence type="inferred from homology"/>
<dbReference type="GO" id="GO:0006869">
    <property type="term" value="P:lipid transport"/>
    <property type="evidence" value="ECO:0007669"/>
    <property type="project" value="UniProtKB-KW"/>
</dbReference>
<comment type="caution">
    <text evidence="12">The sequence shown here is derived from an EMBL/GenBank/DDBJ whole genome shotgun (WGS) entry which is preliminary data.</text>
</comment>
<dbReference type="GO" id="GO:0005789">
    <property type="term" value="C:endoplasmic reticulum membrane"/>
    <property type="evidence" value="ECO:0007669"/>
    <property type="project" value="UniProtKB-SubCell"/>
</dbReference>
<dbReference type="PANTHER" id="PTHR13190">
    <property type="entry name" value="AUTOPHAGY-RELATED 2, ISOFORM A"/>
    <property type="match status" value="1"/>
</dbReference>
<sequence length="2005" mass="219615">MFPWNIAKSAEAMFSRWAIKRVCKFLLKKKLGKFILGDLDLNQLDVQLSAGTVQLSDLALNVDYLNQKLGAAAAVIVKEGSIGSLSLTLPWRGNDCRIEVDELELVIAPCGGSVSHDGLETCNSGQKNNHPTNQDSGELENTAASSVGVAVTSVDVHEGVKTIAKMVKWLLSSFHVKIKKLIVAFDPCVVEEMDKRFSRTLVLRIAEAECGTCISEDANSMDETNDNFLGLSRLSNFVKFHGAVLEFIQIDNVEHQACASGTTFGEWFSDCCQSTATTPIITGKNTGFSGHLKLNIPWKNGSLDIRKVDADAHIEPLELRFQPSTVAWFVYLWSIFKDMGSRSQGQICTATESVYDTAASNYTSSVPGSCLLNVDKVLAENDSSVVNRSSLHKEECRPDALLSESHLISDWLGRSQQDNTYVEPDFGESVYQFFECFDELRSSQSALGHSGMWNWTCSVFSAITAVSNLASGSLHIPSVQQHVETNFKVTVARISVLFSFFDEEPVHSCYGRENQAKAGSYVHYLDVKFRDLLLVLQVCPEEMNFEATVQHIELDDHFSSENDKMDPKFHNEGFSANSQTDLIQKMQDAIQDALIPFCSSGEDGGMAGRRGYDLDVQPSMVAMNACSCSNSRAGIYKDNVVKVALLKTSGVSCCQVTISTGSSANFVLGTVSFTLRLPPFILWANFGLVDKVSDLLKKIGASETSHGRNNFASVALVSKKRSYSRGNEGKSSCARVSSIPSDESLRGSISLTNARIILMKSYSSCDQFLALDFSSPQTLGDKNLEASKAASGTNSRKEYLLEKSKSLHLSWKDLALYFITSDPGENGGIELSSMLKPKFFAHMIMSIADGTSCLSTISMFWQNGAMTGPWITKRAKLLATAENLKNRDRFMGKEYEFSSVTTVKEMEESDNHARQEIVLSSGFFIHALLSPVMVNIGKVHYDSLISLLHQLVDCLSCVASDTVDKESSLSQGSILVNCDSVDIAVTMEEITSAKSSVQRELPGCWHGFRLKIQKFELLCVSNIGGVRGASFIWMSHREGSLSGSVTGVPNEELLLISCSNSTMGRGDGEGSNVLSPRFAGSDIVHLWDTDELHGYTSIAVKCATIVAIGGRVDWWDTIASFFSVPTPESEQEGENSLQKGGSEISVPSQSSFILNLVDVGVSYEPYLYGYAGPDGSDVESSSASVYEAIDEQYFACLLAASSFRLSNTSLSDSSVGEYNIRLQDLGLLLSPVSGPKTIGGNYSVEHLSKVGYVKVAQEAHIDALLRTYSTEDPMWAVESSDLHIDLNTCSDTASGFIRLGAQLQQLFAPDMEDTLVHLQTRWNNVQGTNDDTEIGMHVGDGTLSGTEGKNLGMHSSSCISNLMDQISEDAFQLVGDADDQVDYHDRELNMSFNDRELNISFNDNVLGEPSDFNVSNGENFAGCFPFTGSIPIAGLENNGASLQHEKVPEFIEEYFMSDLRSLSGLSLTGQTSKNVLHCKAGITGSGEVPISNNGWYGNTSLSIVENHISEVKGRANDRQLEDSEASSNCTDLADYGRIRGRILLKNMNVVWRMYAGSDWSNFKKTLKHSTSGRDVTVCLEISLSGMQIQYDIYPDGGLCVSRLSLAIQDFCMYDNSKNAPWKLVLGYYQSKDRPRKSSSKALKMDLESVRPDPLTPLEEYRLRVAFLPMRLHLHQSQLDFLINFFGGQNTSINPSKNATHDMLEVGKEPKKTANLSGRTIVDEALLPYFQKFDIWPVLVRVDYIPSHVDLAALRSGKYVELVNLLPWKGVELQLKHVHSVGVYGWMSVGETVLGEWLEDISQNQVHKLLKGLPPIRSLVAVGSGATKLVTLPMKSYRKDRRLLKGVQRGTIAFLRSISVEAIGLGVHLAAGAHDILLQAEYILTSIPPSVSCPLQNRANINVRSNQPKDVRQGIKQACESISDGLGKSASALVRTPFKRYQRGDGMGSALATVVQATPIAAVAPASAAVRAINLALLGVRNSLDPEHKKESLDKYLGSTQQREFT</sequence>
<evidence type="ECO:0000256" key="6">
    <source>
        <dbReference type="ARBA" id="ARBA00022824"/>
    </source>
</evidence>
<protein>
    <recommendedName>
        <fullName evidence="4">Autophagy-related protein 2</fullName>
    </recommendedName>
</protein>
<dbReference type="Pfam" id="PF13329">
    <property type="entry name" value="ATG2_CAD"/>
    <property type="match status" value="2"/>
</dbReference>
<keyword evidence="9" id="KW-0472">Membrane</keyword>
<evidence type="ECO:0000256" key="10">
    <source>
        <dbReference type="ARBA" id="ARBA00024479"/>
    </source>
</evidence>
<keyword evidence="7" id="KW-0072">Autophagy</keyword>
<dbReference type="EMBL" id="JBJUIK010000010">
    <property type="protein sequence ID" value="KAL3515269.1"/>
    <property type="molecule type" value="Genomic_DNA"/>
</dbReference>
<evidence type="ECO:0000256" key="3">
    <source>
        <dbReference type="ARBA" id="ARBA00009714"/>
    </source>
</evidence>
<dbReference type="Proteomes" id="UP001630127">
    <property type="component" value="Unassembled WGS sequence"/>
</dbReference>
<name>A0ABD2Z861_9GENT</name>
<evidence type="ECO:0000256" key="9">
    <source>
        <dbReference type="ARBA" id="ARBA00023136"/>
    </source>
</evidence>
<accession>A0ABD2Z861</accession>